<proteinExistence type="predicted"/>
<dbReference type="KEGG" id="bhc:JFL75_07090"/>
<sequence length="368" mass="40465">MKRRYMFGLFSVILLAAAMVSCKSSGDVVEPEPVVEAPPEQTTQPTGVDQNLLNNMEAARAKAEAARQQSIDYEGDVYFPDDWNTAESQYTSAGGANRNDANAVTEAIRQYNAAAAAFDDITAWALPLYAAALRDDVMAARRDALNAGAMEFSPDRFYLADEKGEAAYLKFDAADYYGAIDAGEEALVYYIALKTGSDAFVVREAIMDHNFVRYDRNNFDLAENSGMDALDEYDAGNIEVALDSAEEALFRYRLVWRTAWQAVAGEQRDAASAERKAALDIKANVAVRHEFELADSVFTQGAAAYNTEEFEEAAGLYSRSESMFAIVWEAANYKRQMAEDAIRAAEEKVAESDETAREAELILEGGAE</sequence>
<evidence type="ECO:0000256" key="1">
    <source>
        <dbReference type="SAM" id="Coils"/>
    </source>
</evidence>
<feature type="signal peptide" evidence="2">
    <location>
        <begin position="1"/>
        <end position="26"/>
    </location>
</feature>
<organism evidence="3 4">
    <name type="scientific">Breznakiella homolactica</name>
    <dbReference type="NCBI Taxonomy" id="2798577"/>
    <lineage>
        <taxon>Bacteria</taxon>
        <taxon>Pseudomonadati</taxon>
        <taxon>Spirochaetota</taxon>
        <taxon>Spirochaetia</taxon>
        <taxon>Spirochaetales</taxon>
        <taxon>Breznakiellaceae</taxon>
        <taxon>Breznakiella</taxon>
    </lineage>
</organism>
<dbReference type="PROSITE" id="PS51257">
    <property type="entry name" value="PROKAR_LIPOPROTEIN"/>
    <property type="match status" value="1"/>
</dbReference>
<evidence type="ECO:0000313" key="3">
    <source>
        <dbReference type="EMBL" id="QQO10675.1"/>
    </source>
</evidence>
<dbReference type="Proteomes" id="UP000595917">
    <property type="component" value="Chromosome"/>
</dbReference>
<evidence type="ECO:0000256" key="2">
    <source>
        <dbReference type="SAM" id="SignalP"/>
    </source>
</evidence>
<keyword evidence="4" id="KW-1185">Reference proteome</keyword>
<feature type="coiled-coil region" evidence="1">
    <location>
        <begin position="49"/>
        <end position="76"/>
    </location>
</feature>
<dbReference type="RefSeq" id="WP_215627980.1">
    <property type="nucleotide sequence ID" value="NZ_CP067089.2"/>
</dbReference>
<evidence type="ECO:0000313" key="4">
    <source>
        <dbReference type="Proteomes" id="UP000595917"/>
    </source>
</evidence>
<dbReference type="AlphaFoldDB" id="A0A7T7XQL2"/>
<keyword evidence="2" id="KW-0732">Signal</keyword>
<accession>A0A7T7XQL2</accession>
<gene>
    <name evidence="3" type="ORF">JFL75_07090</name>
</gene>
<feature type="coiled-coil region" evidence="1">
    <location>
        <begin position="335"/>
        <end position="362"/>
    </location>
</feature>
<feature type="chain" id="PRO_5030808325" evidence="2">
    <location>
        <begin position="27"/>
        <end position="368"/>
    </location>
</feature>
<protein>
    <submittedName>
        <fullName evidence="3">Uncharacterized protein</fullName>
    </submittedName>
</protein>
<dbReference type="EMBL" id="CP067089">
    <property type="protein sequence ID" value="QQO10675.1"/>
    <property type="molecule type" value="Genomic_DNA"/>
</dbReference>
<keyword evidence="1" id="KW-0175">Coiled coil</keyword>
<reference evidence="3" key="1">
    <citation type="submission" date="2021-01" db="EMBL/GenBank/DDBJ databases">
        <title>Description of Breznakiella homolactica.</title>
        <authorList>
            <person name="Song Y."/>
            <person name="Brune A."/>
        </authorList>
    </citation>
    <scope>NUCLEOTIDE SEQUENCE</scope>
    <source>
        <strain evidence="3">RmG30</strain>
    </source>
</reference>
<name>A0A7T7XQL2_9SPIR</name>